<feature type="compositionally biased region" description="Basic and acidic residues" evidence="1">
    <location>
        <begin position="363"/>
        <end position="378"/>
    </location>
</feature>
<evidence type="ECO:0000313" key="3">
    <source>
        <dbReference type="EMBL" id="KJK74382.1"/>
    </source>
</evidence>
<proteinExistence type="predicted"/>
<feature type="signal peptide" evidence="2">
    <location>
        <begin position="1"/>
        <end position="19"/>
    </location>
</feature>
<accession>A0A0D9NJY3</accession>
<dbReference type="EMBL" id="KE384760">
    <property type="protein sequence ID" value="KJK74382.1"/>
    <property type="molecule type" value="Genomic_DNA"/>
</dbReference>
<feature type="region of interest" description="Disordered" evidence="1">
    <location>
        <begin position="363"/>
        <end position="397"/>
    </location>
</feature>
<dbReference type="OrthoDB" id="4934518at2759"/>
<protein>
    <submittedName>
        <fullName evidence="3">Uncharacterized protein</fullName>
    </submittedName>
</protein>
<organism evidence="3 4">
    <name type="scientific">Metarhizium anisopliae BRIP 53293</name>
    <dbReference type="NCBI Taxonomy" id="1291518"/>
    <lineage>
        <taxon>Eukaryota</taxon>
        <taxon>Fungi</taxon>
        <taxon>Dikarya</taxon>
        <taxon>Ascomycota</taxon>
        <taxon>Pezizomycotina</taxon>
        <taxon>Sordariomycetes</taxon>
        <taxon>Hypocreomycetidae</taxon>
        <taxon>Hypocreales</taxon>
        <taxon>Clavicipitaceae</taxon>
        <taxon>Metarhizium</taxon>
    </lineage>
</organism>
<evidence type="ECO:0000313" key="4">
    <source>
        <dbReference type="Proteomes" id="UP000054544"/>
    </source>
</evidence>
<keyword evidence="4" id="KW-1185">Reference proteome</keyword>
<keyword evidence="2" id="KW-0732">Signal</keyword>
<sequence>MVNMMLWTMLSVSAASAYGAVMPRDTFFDLAAVIRNDKKVQGGLKSTERGIVDGALYSEIPLKDSKIKLDNVLEDERRCLYIHNFVKSESASLDINPNSDYPDRISGGEAIPLEITTSVAKINSERLGWNKEKSMEVGGSATIEASVGVGVFSSSLSATVYGNQRTTGGQNGESSKQTEWTYSVKSTENCPANSICRIVTWTYIRTIKGTCSLAPYVDSKCLGRGDSKLSLGLFPTCPAVRSIALDFFNFNYDNIHGELSAGPVSDGITMQRPEYVHGLKQTTKCSFSYALRTKDGEPVKAQALLTESLADTEKSNVKDVPEALRWYTDKDGDRFCLLKNNWFWLPSDEFFIPVKEGGLGKWETRTDLPKPKGLDEKCPPVGSESKMSARAEDDSIVPPPKNTLYGVKIISSNVPEFLTQLGNKENNAGFVANLMDDRLYVEEPGPVVKGDPKSIHDCIDKLKQ</sequence>
<dbReference type="AlphaFoldDB" id="A0A0D9NJY3"/>
<feature type="chain" id="PRO_5002341029" evidence="2">
    <location>
        <begin position="20"/>
        <end position="464"/>
    </location>
</feature>
<evidence type="ECO:0000256" key="2">
    <source>
        <dbReference type="SAM" id="SignalP"/>
    </source>
</evidence>
<name>A0A0D9NJY3_METAN</name>
<reference evidence="4" key="1">
    <citation type="journal article" date="2014" name="BMC Genomics">
        <title>The genome sequence of the biocontrol fungus Metarhizium anisopliae and comparative genomics of Metarhizium species.</title>
        <authorList>
            <person name="Pattemore J.A."/>
            <person name="Hane J.K."/>
            <person name="Williams A.H."/>
            <person name="Wilson B.A."/>
            <person name="Stodart B.J."/>
            <person name="Ash G.J."/>
        </authorList>
    </citation>
    <scope>NUCLEOTIDE SEQUENCE [LARGE SCALE GENOMIC DNA]</scope>
    <source>
        <strain evidence="4">BRIP 53293</strain>
    </source>
</reference>
<gene>
    <name evidence="3" type="ORF">H634G_10289</name>
</gene>
<evidence type="ECO:0000256" key="1">
    <source>
        <dbReference type="SAM" id="MobiDB-lite"/>
    </source>
</evidence>
<dbReference type="Proteomes" id="UP000054544">
    <property type="component" value="Unassembled WGS sequence"/>
</dbReference>